<comment type="function">
    <text evidence="5">This is one of the proteins that binds to the 5S RNA in the ribosome where it forms part of the central protuberance.</text>
</comment>
<dbReference type="Pfam" id="PF14693">
    <property type="entry name" value="Ribosomal_TL5_C"/>
    <property type="match status" value="1"/>
</dbReference>
<dbReference type="GO" id="GO:0006412">
    <property type="term" value="P:translation"/>
    <property type="evidence" value="ECO:0007669"/>
    <property type="project" value="UniProtKB-UniRule"/>
</dbReference>
<keyword evidence="4 5" id="KW-0687">Ribonucleoprotein</keyword>
<keyword evidence="2 5" id="KW-0694">RNA-binding</keyword>
<keyword evidence="9" id="KW-1185">Reference proteome</keyword>
<dbReference type="FunFam" id="2.40.240.10:FF:000002">
    <property type="entry name" value="50S ribosomal protein L25"/>
    <property type="match status" value="1"/>
</dbReference>
<dbReference type="InterPro" id="IPR020055">
    <property type="entry name" value="Ribosomal_bL25_short"/>
</dbReference>
<protein>
    <recommendedName>
        <fullName evidence="5">Large ribosomal subunit protein bL25</fullName>
    </recommendedName>
    <alternativeName>
        <fullName evidence="5">General stress protein CTC</fullName>
    </alternativeName>
</protein>
<dbReference type="NCBIfam" id="TIGR00731">
    <property type="entry name" value="bL25_bact_ctc"/>
    <property type="match status" value="1"/>
</dbReference>
<proteinExistence type="inferred from homology"/>
<dbReference type="CDD" id="cd00495">
    <property type="entry name" value="Ribosomal_L25_TL5_CTC"/>
    <property type="match status" value="1"/>
</dbReference>
<dbReference type="OrthoDB" id="9806411at2"/>
<dbReference type="Gene3D" id="2.40.240.10">
    <property type="entry name" value="Ribosomal Protein L25, Chain P"/>
    <property type="match status" value="1"/>
</dbReference>
<dbReference type="InterPro" id="IPR001021">
    <property type="entry name" value="Ribosomal_bL25_long"/>
</dbReference>
<dbReference type="AlphaFoldDB" id="I3CIB1"/>
<feature type="domain" description="Large ribosomal subunit protein bL25 beta" evidence="7">
    <location>
        <begin position="105"/>
        <end position="197"/>
    </location>
</feature>
<keyword evidence="3 5" id="KW-0689">Ribosomal protein</keyword>
<evidence type="ECO:0000256" key="4">
    <source>
        <dbReference type="ARBA" id="ARBA00023274"/>
    </source>
</evidence>
<dbReference type="PANTHER" id="PTHR33284">
    <property type="entry name" value="RIBOSOMAL PROTEIN L25/GLN-TRNA SYNTHETASE, ANTI-CODON-BINDING DOMAIN-CONTAINING PROTEIN"/>
    <property type="match status" value="1"/>
</dbReference>
<dbReference type="InterPro" id="IPR020056">
    <property type="entry name" value="Rbsml_bL25/Gln-tRNA_synth_N"/>
</dbReference>
<dbReference type="HAMAP" id="MF_01334">
    <property type="entry name" value="Ribosomal_bL25_CTC"/>
    <property type="match status" value="1"/>
</dbReference>
<keyword evidence="1 5" id="KW-0699">rRNA-binding</keyword>
<dbReference type="GO" id="GO:0003735">
    <property type="term" value="F:structural constituent of ribosome"/>
    <property type="evidence" value="ECO:0007669"/>
    <property type="project" value="InterPro"/>
</dbReference>
<dbReference type="Pfam" id="PF01386">
    <property type="entry name" value="Ribosomal_L25p"/>
    <property type="match status" value="1"/>
</dbReference>
<name>I3CIB1_9GAMM</name>
<dbReference type="HOGENOM" id="CLU_075939_0_1_6"/>
<dbReference type="STRING" id="395493.BegalDRAFT_2510"/>
<dbReference type="SUPFAM" id="SSF50715">
    <property type="entry name" value="Ribosomal protein L25-like"/>
    <property type="match status" value="1"/>
</dbReference>
<dbReference type="Gene3D" id="2.170.120.20">
    <property type="entry name" value="Ribosomal protein L25, beta domain"/>
    <property type="match status" value="1"/>
</dbReference>
<evidence type="ECO:0000259" key="6">
    <source>
        <dbReference type="Pfam" id="PF01386"/>
    </source>
</evidence>
<evidence type="ECO:0000313" key="8">
    <source>
        <dbReference type="EMBL" id="EIJ43354.1"/>
    </source>
</evidence>
<sequence>MSIVENFEVIAQSRADIGKGASRRLRRDNKVPAVLYGATQEPISLTLSQKEISKHLEHESFYSHVLTIQIDGNKTEKAVLKAVQRHPYRPIVMHVDFQRINESEKIHMHVPLHFINEESCAAVKTQGGVISHHLSEVEIYCLPKDLPEYIAIDLEKVELGQTIHLSDLVCPAGVEIAGLAHGDEEHNAAVVSIHKPRGAADEEVTAE</sequence>
<reference evidence="8 9" key="1">
    <citation type="submission" date="2011-11" db="EMBL/GenBank/DDBJ databases">
        <title>Improved High-Quality Draft sequence of Beggiatoa alba B18lD.</title>
        <authorList>
            <consortium name="US DOE Joint Genome Institute"/>
            <person name="Lucas S."/>
            <person name="Han J."/>
            <person name="Lapidus A."/>
            <person name="Cheng J.-F."/>
            <person name="Goodwin L."/>
            <person name="Pitluck S."/>
            <person name="Peters L."/>
            <person name="Mikhailova N."/>
            <person name="Held B."/>
            <person name="Detter J.C."/>
            <person name="Han C."/>
            <person name="Tapia R."/>
            <person name="Land M."/>
            <person name="Hauser L."/>
            <person name="Kyrpides N."/>
            <person name="Ivanova N."/>
            <person name="Pagani I."/>
            <person name="Samuel K."/>
            <person name="Teske A."/>
            <person name="Mueller J."/>
            <person name="Woyke T."/>
        </authorList>
    </citation>
    <scope>NUCLEOTIDE SEQUENCE [LARGE SCALE GENOMIC DNA]</scope>
    <source>
        <strain evidence="8 9">B18LD</strain>
    </source>
</reference>
<dbReference type="NCBIfam" id="NF004128">
    <property type="entry name" value="PRK05618.1-2"/>
    <property type="match status" value="1"/>
</dbReference>
<dbReference type="eggNOG" id="COG1825">
    <property type="taxonomic scope" value="Bacteria"/>
</dbReference>
<dbReference type="Proteomes" id="UP000005744">
    <property type="component" value="Unassembled WGS sequence"/>
</dbReference>
<evidence type="ECO:0000256" key="3">
    <source>
        <dbReference type="ARBA" id="ARBA00022980"/>
    </source>
</evidence>
<comment type="similarity">
    <text evidence="5">Belongs to the bacterial ribosomal protein bL25 family. CTC subfamily.</text>
</comment>
<dbReference type="InterPro" id="IPR029751">
    <property type="entry name" value="Ribosomal_L25_dom"/>
</dbReference>
<evidence type="ECO:0000256" key="5">
    <source>
        <dbReference type="HAMAP-Rule" id="MF_01334"/>
    </source>
</evidence>
<dbReference type="GO" id="GO:0022625">
    <property type="term" value="C:cytosolic large ribosomal subunit"/>
    <property type="evidence" value="ECO:0007669"/>
    <property type="project" value="TreeGrafter"/>
</dbReference>
<dbReference type="HAMAP" id="MF_01336">
    <property type="entry name" value="Ribosomal_bL25"/>
    <property type="match status" value="1"/>
</dbReference>
<gene>
    <name evidence="5" type="primary">rplY</name>
    <name evidence="5" type="synonym">ctc</name>
    <name evidence="8" type="ORF">BegalDRAFT_2510</name>
</gene>
<evidence type="ECO:0000256" key="2">
    <source>
        <dbReference type="ARBA" id="ARBA00022884"/>
    </source>
</evidence>
<dbReference type="InterPro" id="IPR020057">
    <property type="entry name" value="Ribosomal_bL25_b-dom"/>
</dbReference>
<dbReference type="EMBL" id="JH600070">
    <property type="protein sequence ID" value="EIJ43354.1"/>
    <property type="molecule type" value="Genomic_DNA"/>
</dbReference>
<dbReference type="InterPro" id="IPR037121">
    <property type="entry name" value="Ribosomal_bL25_C"/>
</dbReference>
<evidence type="ECO:0000313" key="9">
    <source>
        <dbReference type="Proteomes" id="UP000005744"/>
    </source>
</evidence>
<dbReference type="NCBIfam" id="NF004130">
    <property type="entry name" value="PRK05618.1-5"/>
    <property type="match status" value="1"/>
</dbReference>
<dbReference type="NCBIfam" id="NF004612">
    <property type="entry name" value="PRK05943.1"/>
    <property type="match status" value="1"/>
</dbReference>
<dbReference type="PANTHER" id="PTHR33284:SF1">
    <property type="entry name" value="RIBOSOMAL PROTEIN L25_GLN-TRNA SYNTHETASE, ANTI-CODON-BINDING DOMAIN-CONTAINING PROTEIN"/>
    <property type="match status" value="1"/>
</dbReference>
<organism evidence="8 9">
    <name type="scientific">Beggiatoa alba B18LD</name>
    <dbReference type="NCBI Taxonomy" id="395493"/>
    <lineage>
        <taxon>Bacteria</taxon>
        <taxon>Pseudomonadati</taxon>
        <taxon>Pseudomonadota</taxon>
        <taxon>Gammaproteobacteria</taxon>
        <taxon>Thiotrichales</taxon>
        <taxon>Thiotrichaceae</taxon>
        <taxon>Beggiatoa</taxon>
    </lineage>
</organism>
<dbReference type="InterPro" id="IPR011035">
    <property type="entry name" value="Ribosomal_bL25/Gln-tRNA_synth"/>
</dbReference>
<accession>I3CIB1</accession>
<dbReference type="InterPro" id="IPR020930">
    <property type="entry name" value="Ribosomal_uL5_bac-type"/>
</dbReference>
<comment type="subunit">
    <text evidence="5">Part of the 50S ribosomal subunit; part of the 5S rRNA/L5/L18/L25 subcomplex. Contacts the 5S rRNA. Binds to the 5S rRNA independently of L5 and L18.</text>
</comment>
<feature type="domain" description="Large ribosomal subunit protein bL25 L25" evidence="6">
    <location>
        <begin position="11"/>
        <end position="97"/>
    </location>
</feature>
<dbReference type="RefSeq" id="WP_002690459.1">
    <property type="nucleotide sequence ID" value="NZ_JH600070.1"/>
</dbReference>
<evidence type="ECO:0000256" key="1">
    <source>
        <dbReference type="ARBA" id="ARBA00022730"/>
    </source>
</evidence>
<dbReference type="GO" id="GO:0008097">
    <property type="term" value="F:5S rRNA binding"/>
    <property type="evidence" value="ECO:0007669"/>
    <property type="project" value="InterPro"/>
</dbReference>
<evidence type="ECO:0000259" key="7">
    <source>
        <dbReference type="Pfam" id="PF14693"/>
    </source>
</evidence>